<dbReference type="Proteomes" id="UP000006860">
    <property type="component" value="Chromosome"/>
</dbReference>
<dbReference type="STRING" id="756272.Plabr_0218"/>
<evidence type="ECO:0008006" key="4">
    <source>
        <dbReference type="Google" id="ProtNLM"/>
    </source>
</evidence>
<protein>
    <recommendedName>
        <fullName evidence="4">Phage portal protein, lambda family</fullName>
    </recommendedName>
</protein>
<keyword evidence="3" id="KW-1185">Reference proteome</keyword>
<sequence length="552" mass="61377">MNDLHAMVAAQKLERELSERMHAVMQDLQESAGWSPVGSLSRDAANESPLLPLLNRFSTFRGVRTSRIYDRQDGRYMPYYENEWDLKEIRQACRNIAGFSSIAIGAVETLDTFVVSEGFTFTVKAADESQTQAVQPLVDHIQAVVDKFLDQNDFRGSLDSEAHMSLREEGETILAVKPQTGMVARIITIDPDELTEPRNAHAINQWLGIDDDRSFWEFGIHTRYNPELNKHDTEMPLHYHVVYDESGSEYDVIPASQVVHLKSNVPRKAKRGVSDFLAPLPNIEMESKLGNNLGHGMNILACIPFVKELAEGRAFGGIPSGADGSIRNLPKFTGSGSRNTQRYKFNPGTIPTIEGGKYQPGPLAGSSAVPVMETLKYLVNRMGAFWSIPSFMLLGDTETALYSAVLAIGSPFVRRRQREQQQLGEAFTELIWKALKIAWETGQISSLGSWQEIERTIDITFEATKVALTDDKERAETQKIEIENGTLSRKTAAEEAGHDPAEQAANIAAEEDTTDDTTLDPQEQEVAEAFNLAQSDPAKAANLLLESWKVYP</sequence>
<proteinExistence type="predicted"/>
<evidence type="ECO:0000313" key="2">
    <source>
        <dbReference type="EMBL" id="ADY57847.1"/>
    </source>
</evidence>
<evidence type="ECO:0000313" key="3">
    <source>
        <dbReference type="Proteomes" id="UP000006860"/>
    </source>
</evidence>
<dbReference type="AlphaFoldDB" id="F0SNL3"/>
<dbReference type="RefSeq" id="WP_013626591.1">
    <property type="nucleotide sequence ID" value="NC_015174.1"/>
</dbReference>
<gene>
    <name evidence="2" type="ordered locus">Plabr_0218</name>
</gene>
<reference evidence="3" key="1">
    <citation type="submission" date="2011-02" db="EMBL/GenBank/DDBJ databases">
        <title>The complete genome of Planctomyces brasiliensis DSM 5305.</title>
        <authorList>
            <person name="Lucas S."/>
            <person name="Copeland A."/>
            <person name="Lapidus A."/>
            <person name="Bruce D."/>
            <person name="Goodwin L."/>
            <person name="Pitluck S."/>
            <person name="Kyrpides N."/>
            <person name="Mavromatis K."/>
            <person name="Pagani I."/>
            <person name="Ivanova N."/>
            <person name="Ovchinnikova G."/>
            <person name="Lu M."/>
            <person name="Detter J.C."/>
            <person name="Han C."/>
            <person name="Land M."/>
            <person name="Hauser L."/>
            <person name="Markowitz V."/>
            <person name="Cheng J.-F."/>
            <person name="Hugenholtz P."/>
            <person name="Woyke T."/>
            <person name="Wu D."/>
            <person name="Tindall B."/>
            <person name="Pomrenke H.G."/>
            <person name="Brambilla E."/>
            <person name="Klenk H.-P."/>
            <person name="Eisen J.A."/>
        </authorList>
    </citation>
    <scope>NUCLEOTIDE SEQUENCE [LARGE SCALE GENOMIC DNA]</scope>
    <source>
        <strain evidence="3">ATCC 49424 / DSM 5305 / JCM 21570 / NBRC 103401 / IFAM 1448</strain>
    </source>
</reference>
<evidence type="ECO:0000256" key="1">
    <source>
        <dbReference type="SAM" id="MobiDB-lite"/>
    </source>
</evidence>
<accession>F0SNL3</accession>
<name>F0SNL3_RUBBR</name>
<dbReference type="KEGG" id="pbs:Plabr_0218"/>
<dbReference type="OrthoDB" id="290804at2"/>
<organism evidence="2 3">
    <name type="scientific">Rubinisphaera brasiliensis (strain ATCC 49424 / DSM 5305 / JCM 21570 / IAM 15109 / NBRC 103401 / IFAM 1448)</name>
    <name type="common">Planctomyces brasiliensis</name>
    <dbReference type="NCBI Taxonomy" id="756272"/>
    <lineage>
        <taxon>Bacteria</taxon>
        <taxon>Pseudomonadati</taxon>
        <taxon>Planctomycetota</taxon>
        <taxon>Planctomycetia</taxon>
        <taxon>Planctomycetales</taxon>
        <taxon>Planctomycetaceae</taxon>
        <taxon>Rubinisphaera</taxon>
    </lineage>
</organism>
<feature type="region of interest" description="Disordered" evidence="1">
    <location>
        <begin position="489"/>
        <end position="522"/>
    </location>
</feature>
<dbReference type="HOGENOM" id="CLU_522418_0_0_0"/>
<feature type="compositionally biased region" description="Acidic residues" evidence="1">
    <location>
        <begin position="509"/>
        <end position="522"/>
    </location>
</feature>
<feature type="compositionally biased region" description="Basic and acidic residues" evidence="1">
    <location>
        <begin position="491"/>
        <end position="501"/>
    </location>
</feature>
<dbReference type="EMBL" id="CP002546">
    <property type="protein sequence ID" value="ADY57847.1"/>
    <property type="molecule type" value="Genomic_DNA"/>
</dbReference>
<dbReference type="eggNOG" id="COG5511">
    <property type="taxonomic scope" value="Bacteria"/>
</dbReference>